<dbReference type="PANTHER" id="PTHR28583">
    <property type="entry name" value="ACID AMIDASE"/>
    <property type="match status" value="1"/>
</dbReference>
<dbReference type="GO" id="GO:0016810">
    <property type="term" value="F:hydrolase activity, acting on carbon-nitrogen (but not peptide) bonds"/>
    <property type="evidence" value="ECO:0007669"/>
    <property type="project" value="TreeGrafter"/>
</dbReference>
<keyword evidence="3" id="KW-1185">Reference proteome</keyword>
<evidence type="ECO:0000313" key="2">
    <source>
        <dbReference type="EMBL" id="CAG9314588.1"/>
    </source>
</evidence>
<dbReference type="InterPro" id="IPR047794">
    <property type="entry name" value="C45_proenzyme-like"/>
</dbReference>
<dbReference type="NCBIfam" id="NF040521">
    <property type="entry name" value="C45_proenzyme"/>
    <property type="match status" value="1"/>
</dbReference>
<dbReference type="EMBL" id="CAJZBQ010000012">
    <property type="protein sequence ID" value="CAG9314588.1"/>
    <property type="molecule type" value="Genomic_DNA"/>
</dbReference>
<dbReference type="AlphaFoldDB" id="A0AAU9IN63"/>
<protein>
    <recommendedName>
        <fullName evidence="1">Peptidase C45 hydrolase domain-containing protein</fullName>
    </recommendedName>
</protein>
<dbReference type="Pfam" id="PF03417">
    <property type="entry name" value="AAT"/>
    <property type="match status" value="1"/>
</dbReference>
<evidence type="ECO:0000313" key="3">
    <source>
        <dbReference type="Proteomes" id="UP001162131"/>
    </source>
</evidence>
<gene>
    <name evidence="2" type="ORF">BSTOLATCC_MIC11589</name>
</gene>
<dbReference type="Proteomes" id="UP001162131">
    <property type="component" value="Unassembled WGS sequence"/>
</dbReference>
<organism evidence="2 3">
    <name type="scientific">Blepharisma stoltei</name>
    <dbReference type="NCBI Taxonomy" id="1481888"/>
    <lineage>
        <taxon>Eukaryota</taxon>
        <taxon>Sar</taxon>
        <taxon>Alveolata</taxon>
        <taxon>Ciliophora</taxon>
        <taxon>Postciliodesmatophora</taxon>
        <taxon>Heterotrichea</taxon>
        <taxon>Heterotrichida</taxon>
        <taxon>Blepharismidae</taxon>
        <taxon>Blepharisma</taxon>
    </lineage>
</organism>
<proteinExistence type="predicted"/>
<comment type="caution">
    <text evidence="2">The sequence shown here is derived from an EMBL/GenBank/DDBJ whole genome shotgun (WGS) entry which is preliminary data.</text>
</comment>
<dbReference type="InterPro" id="IPR005079">
    <property type="entry name" value="Peptidase_C45_hydrolase"/>
</dbReference>
<feature type="domain" description="Peptidase C45 hydrolase" evidence="1">
    <location>
        <begin position="187"/>
        <end position="340"/>
    </location>
</feature>
<dbReference type="PANTHER" id="PTHR28583:SF4">
    <property type="entry name" value="N-ACYLETHANOLAMINE-HYDROLYZING ACID AMIDASE"/>
    <property type="match status" value="1"/>
</dbReference>
<sequence>MKIIKKRFLKSADYNKNHKKYKKSKFQRKSSDFNSVFKGVFKGTKKAVNEFAEKIKKKSSEIINFPKIKKSFISALKSGVHKALSLLSNQKRFVVNLNEDPDIRWKEIIVSKMKYIKLFTYFAKEELDNFEINSAYKKLKKANVSDEMKKELAGLSKISGIPYKFVLVMNFMYEFYAACTAIVVKNSDNNLLIARNLDYYFGEIIGNLVIHVDFHKDGQLLYSAVTFAGYIGVITGIKPGAFAIAMNQRDILETSTILDTLRKVNGLNSSAFAIRDALETKQNFKEATEFLKNIPLIAGVYYIIAGSNRDEAAVITRNRHDVDDIWNFTKNKWYLVQTNYDRWQNPPKEDDRLHPAQELLNIVGKNSIDEDYLLQILSTQPIKNEFTIHSTILDPLTGKITNIVY</sequence>
<evidence type="ECO:0000259" key="1">
    <source>
        <dbReference type="Pfam" id="PF03417"/>
    </source>
</evidence>
<name>A0AAU9IN63_9CILI</name>
<reference evidence="2" key="1">
    <citation type="submission" date="2021-09" db="EMBL/GenBank/DDBJ databases">
        <authorList>
            <consortium name="AG Swart"/>
            <person name="Singh M."/>
            <person name="Singh A."/>
            <person name="Seah K."/>
            <person name="Emmerich C."/>
        </authorList>
    </citation>
    <scope>NUCLEOTIDE SEQUENCE</scope>
    <source>
        <strain evidence="2">ATCC30299</strain>
    </source>
</reference>
<accession>A0AAU9IN63</accession>
<dbReference type="Gene3D" id="3.60.60.10">
    <property type="entry name" value="Penicillin V Acylase, Chain A"/>
    <property type="match status" value="1"/>
</dbReference>